<dbReference type="PANTHER" id="PTHR23235">
    <property type="entry name" value="KRUEPPEL-LIKE TRANSCRIPTION FACTOR"/>
    <property type="match status" value="1"/>
</dbReference>
<evidence type="ECO:0000313" key="8">
    <source>
        <dbReference type="Proteomes" id="UP000807353"/>
    </source>
</evidence>
<accession>A0A9P6CQS1</accession>
<evidence type="ECO:0000256" key="4">
    <source>
        <dbReference type="PROSITE-ProRule" id="PRU00042"/>
    </source>
</evidence>
<dbReference type="AlphaFoldDB" id="A0A9P6CQS1"/>
<name>A0A9P6CQS1_9AGAR</name>
<dbReference type="GO" id="GO:0000978">
    <property type="term" value="F:RNA polymerase II cis-regulatory region sequence-specific DNA binding"/>
    <property type="evidence" value="ECO:0007669"/>
    <property type="project" value="TreeGrafter"/>
</dbReference>
<feature type="domain" description="C2H2-type" evidence="6">
    <location>
        <begin position="540"/>
        <end position="567"/>
    </location>
</feature>
<dbReference type="Proteomes" id="UP000807353">
    <property type="component" value="Unassembled WGS sequence"/>
</dbReference>
<gene>
    <name evidence="7" type="ORF">BDZ94DRAFT_552627</name>
</gene>
<reference evidence="7" key="1">
    <citation type="submission" date="2020-11" db="EMBL/GenBank/DDBJ databases">
        <authorList>
            <consortium name="DOE Joint Genome Institute"/>
            <person name="Ahrendt S."/>
            <person name="Riley R."/>
            <person name="Andreopoulos W."/>
            <person name="Labutti K."/>
            <person name="Pangilinan J."/>
            <person name="Ruiz-Duenas F.J."/>
            <person name="Barrasa J.M."/>
            <person name="Sanchez-Garcia M."/>
            <person name="Camarero S."/>
            <person name="Miyauchi S."/>
            <person name="Serrano A."/>
            <person name="Linde D."/>
            <person name="Babiker R."/>
            <person name="Drula E."/>
            <person name="Ayuso-Fernandez I."/>
            <person name="Pacheco R."/>
            <person name="Padilla G."/>
            <person name="Ferreira P."/>
            <person name="Barriuso J."/>
            <person name="Kellner H."/>
            <person name="Castanera R."/>
            <person name="Alfaro M."/>
            <person name="Ramirez L."/>
            <person name="Pisabarro A.G."/>
            <person name="Kuo A."/>
            <person name="Tritt A."/>
            <person name="Lipzen A."/>
            <person name="He G."/>
            <person name="Yan M."/>
            <person name="Ng V."/>
            <person name="Cullen D."/>
            <person name="Martin F."/>
            <person name="Rosso M.-N."/>
            <person name="Henrissat B."/>
            <person name="Hibbett D."/>
            <person name="Martinez A.T."/>
            <person name="Grigoriev I.V."/>
        </authorList>
    </citation>
    <scope>NUCLEOTIDE SEQUENCE</scope>
    <source>
        <strain evidence="7">CBS 247.69</strain>
    </source>
</reference>
<comment type="caution">
    <text evidence="7">The sequence shown here is derived from an EMBL/GenBank/DDBJ whole genome shotgun (WGS) entry which is preliminary data.</text>
</comment>
<dbReference type="InterPro" id="IPR013087">
    <property type="entry name" value="Znf_C2H2_type"/>
</dbReference>
<dbReference type="PROSITE" id="PS00028">
    <property type="entry name" value="ZINC_FINGER_C2H2_1"/>
    <property type="match status" value="1"/>
</dbReference>
<dbReference type="PANTHER" id="PTHR23235:SF120">
    <property type="entry name" value="KRUPPEL-LIKE FACTOR 15"/>
    <property type="match status" value="1"/>
</dbReference>
<keyword evidence="3" id="KW-0862">Zinc</keyword>
<organism evidence="7 8">
    <name type="scientific">Collybia nuda</name>
    <dbReference type="NCBI Taxonomy" id="64659"/>
    <lineage>
        <taxon>Eukaryota</taxon>
        <taxon>Fungi</taxon>
        <taxon>Dikarya</taxon>
        <taxon>Basidiomycota</taxon>
        <taxon>Agaricomycotina</taxon>
        <taxon>Agaricomycetes</taxon>
        <taxon>Agaricomycetidae</taxon>
        <taxon>Agaricales</taxon>
        <taxon>Tricholomatineae</taxon>
        <taxon>Clitocybaceae</taxon>
        <taxon>Collybia</taxon>
    </lineage>
</organism>
<dbReference type="OrthoDB" id="8117402at2759"/>
<sequence>MSTYLQCSTLRTPHTHISNLPQPALAPNDVLSTSFKVSPLLPAASHSYLQGYHFEVNDFQSNARVKDHINTKSPSPLLSGLGIYTDLAYSYNLNRKETSPAPGSPSFRFFPQPQSSDARVLTQPNDTLHAVESFLFLDPHLPESWSTYSNISSSTDDTLAQALDPMDGLSLCYPLVDDPCHWSFDSLSAASGISVGLLAEQISAAADLALQQISSISADHVSPSGVLGNSFSRNNTQSPLWPMLPCDKNEISTVPGTNIYQYHAQSNGNSIGINPIEVMGDLDKTYKQESHLDQTFESYPPSVSAVSHLSSLFSSGSFFMGSSHVSSDSHVSHLSSLPSSMLFPSDESAQDYPLESILEVSAEIHVDIKDKAQAVKPQDTLKSAKFPGDDENSDYEPPPCQGLSSKESSPFPSPRQKKRKRPSKKGDTKPINKVPRISSDTIGTHIIRTEDLDIDLGTPVFDAHKGVSLMELKAKAQRYCLRNPGKEYDRRWLILFAGKLSAQGELISDFRCYVAGCTQLNKRRDHILIHVGGHLDQRPFGCIHCPARFLRRNECKRHEVSHSGVRPYVCRDCPYGATGTTFVRQDLLRRHVQRKHPHVNVREGTKKAQGSGLRNIGTRAQG</sequence>
<evidence type="ECO:0000256" key="3">
    <source>
        <dbReference type="ARBA" id="ARBA00022833"/>
    </source>
</evidence>
<dbReference type="EMBL" id="MU150231">
    <property type="protein sequence ID" value="KAF9468923.1"/>
    <property type="molecule type" value="Genomic_DNA"/>
</dbReference>
<proteinExistence type="predicted"/>
<dbReference type="GO" id="GO:0008270">
    <property type="term" value="F:zinc ion binding"/>
    <property type="evidence" value="ECO:0007669"/>
    <property type="project" value="UniProtKB-KW"/>
</dbReference>
<dbReference type="GO" id="GO:0000981">
    <property type="term" value="F:DNA-binding transcription factor activity, RNA polymerase II-specific"/>
    <property type="evidence" value="ECO:0007669"/>
    <property type="project" value="TreeGrafter"/>
</dbReference>
<evidence type="ECO:0000256" key="2">
    <source>
        <dbReference type="ARBA" id="ARBA00022771"/>
    </source>
</evidence>
<dbReference type="PROSITE" id="PS50157">
    <property type="entry name" value="ZINC_FINGER_C2H2_2"/>
    <property type="match status" value="1"/>
</dbReference>
<evidence type="ECO:0000256" key="1">
    <source>
        <dbReference type="ARBA" id="ARBA00022723"/>
    </source>
</evidence>
<dbReference type="InterPro" id="IPR036236">
    <property type="entry name" value="Znf_C2H2_sf"/>
</dbReference>
<dbReference type="SUPFAM" id="SSF57667">
    <property type="entry name" value="beta-beta-alpha zinc fingers"/>
    <property type="match status" value="1"/>
</dbReference>
<protein>
    <recommendedName>
        <fullName evidence="6">C2H2-type domain-containing protein</fullName>
    </recommendedName>
</protein>
<feature type="region of interest" description="Disordered" evidence="5">
    <location>
        <begin position="594"/>
        <end position="622"/>
    </location>
</feature>
<dbReference type="Gene3D" id="3.30.160.60">
    <property type="entry name" value="Classic Zinc Finger"/>
    <property type="match status" value="2"/>
</dbReference>
<keyword evidence="2 4" id="KW-0863">Zinc-finger</keyword>
<feature type="region of interest" description="Disordered" evidence="5">
    <location>
        <begin position="379"/>
        <end position="436"/>
    </location>
</feature>
<evidence type="ECO:0000256" key="5">
    <source>
        <dbReference type="SAM" id="MobiDB-lite"/>
    </source>
</evidence>
<keyword evidence="1" id="KW-0479">Metal-binding</keyword>
<dbReference type="SMART" id="SM00355">
    <property type="entry name" value="ZnF_C2H2"/>
    <property type="match status" value="3"/>
</dbReference>
<evidence type="ECO:0000313" key="7">
    <source>
        <dbReference type="EMBL" id="KAF9468923.1"/>
    </source>
</evidence>
<evidence type="ECO:0000259" key="6">
    <source>
        <dbReference type="PROSITE" id="PS50157"/>
    </source>
</evidence>
<keyword evidence="8" id="KW-1185">Reference proteome</keyword>